<evidence type="ECO:0000256" key="5">
    <source>
        <dbReference type="ARBA" id="ARBA00023136"/>
    </source>
</evidence>
<dbReference type="InterPro" id="IPR003598">
    <property type="entry name" value="Ig_sub2"/>
</dbReference>
<dbReference type="GO" id="GO:0005886">
    <property type="term" value="C:plasma membrane"/>
    <property type="evidence" value="ECO:0007669"/>
    <property type="project" value="InterPro"/>
</dbReference>
<keyword evidence="3" id="KW-0732">Signal</keyword>
<evidence type="ECO:0000259" key="10">
    <source>
        <dbReference type="PROSITE" id="PS50835"/>
    </source>
</evidence>
<feature type="domain" description="Ig-like" evidence="10">
    <location>
        <begin position="9"/>
        <end position="126"/>
    </location>
</feature>
<dbReference type="InterPro" id="IPR036179">
    <property type="entry name" value="Ig-like_dom_sf"/>
</dbReference>
<keyword evidence="2 9" id="KW-0812">Transmembrane</keyword>
<dbReference type="PANTHER" id="PTHR44969">
    <property type="entry name" value="CELL SURFACE A33 ANTIGEN"/>
    <property type="match status" value="1"/>
</dbReference>
<feature type="domain" description="Ig-like" evidence="10">
    <location>
        <begin position="133"/>
        <end position="221"/>
    </location>
</feature>
<feature type="transmembrane region" description="Helical" evidence="9">
    <location>
        <begin position="233"/>
        <end position="254"/>
    </location>
</feature>
<feature type="compositionally biased region" description="Polar residues" evidence="8">
    <location>
        <begin position="307"/>
        <end position="317"/>
    </location>
</feature>
<dbReference type="Pfam" id="PF13927">
    <property type="entry name" value="Ig_3"/>
    <property type="match status" value="1"/>
</dbReference>
<dbReference type="SMART" id="SM00409">
    <property type="entry name" value="IG"/>
    <property type="match status" value="2"/>
</dbReference>
<dbReference type="SMART" id="SM00408">
    <property type="entry name" value="IGc2"/>
    <property type="match status" value="1"/>
</dbReference>
<dbReference type="Gene3D" id="2.60.40.10">
    <property type="entry name" value="Immunoglobulins"/>
    <property type="match status" value="2"/>
</dbReference>
<evidence type="ECO:0000256" key="6">
    <source>
        <dbReference type="ARBA" id="ARBA00023157"/>
    </source>
</evidence>
<evidence type="ECO:0000256" key="3">
    <source>
        <dbReference type="ARBA" id="ARBA00022729"/>
    </source>
</evidence>
<feature type="compositionally biased region" description="Basic and acidic residues" evidence="8">
    <location>
        <begin position="319"/>
        <end position="387"/>
    </location>
</feature>
<feature type="region of interest" description="Disordered" evidence="8">
    <location>
        <begin position="281"/>
        <end position="387"/>
    </location>
</feature>
<dbReference type="AlphaFoldDB" id="A0AAQ6IEZ9"/>
<organism evidence="11 12">
    <name type="scientific">Anabas testudineus</name>
    <name type="common">Climbing perch</name>
    <name type="synonym">Anthias testudineus</name>
    <dbReference type="NCBI Taxonomy" id="64144"/>
    <lineage>
        <taxon>Eukaryota</taxon>
        <taxon>Metazoa</taxon>
        <taxon>Chordata</taxon>
        <taxon>Craniata</taxon>
        <taxon>Vertebrata</taxon>
        <taxon>Euteleostomi</taxon>
        <taxon>Actinopterygii</taxon>
        <taxon>Neopterygii</taxon>
        <taxon>Teleostei</taxon>
        <taxon>Neoteleostei</taxon>
        <taxon>Acanthomorphata</taxon>
        <taxon>Anabantaria</taxon>
        <taxon>Anabantiformes</taxon>
        <taxon>Anabantoidei</taxon>
        <taxon>Anabantidae</taxon>
        <taxon>Anabas</taxon>
    </lineage>
</organism>
<protein>
    <recommendedName>
        <fullName evidence="10">Ig-like domain-containing protein</fullName>
    </recommendedName>
</protein>
<dbReference type="PANTHER" id="PTHR44969:SF1">
    <property type="entry name" value="CELL SURFACE A33 ANTIGEN"/>
    <property type="match status" value="1"/>
</dbReference>
<evidence type="ECO:0000256" key="8">
    <source>
        <dbReference type="SAM" id="MobiDB-lite"/>
    </source>
</evidence>
<dbReference type="InterPro" id="IPR003599">
    <property type="entry name" value="Ig_sub"/>
</dbReference>
<keyword evidence="4 9" id="KW-1133">Transmembrane helix</keyword>
<dbReference type="SUPFAM" id="SSF48726">
    <property type="entry name" value="Immunoglobulin"/>
    <property type="match status" value="2"/>
</dbReference>
<evidence type="ECO:0000256" key="9">
    <source>
        <dbReference type="SAM" id="Phobius"/>
    </source>
</evidence>
<dbReference type="InterPro" id="IPR013106">
    <property type="entry name" value="Ig_V-set"/>
</dbReference>
<dbReference type="Ensembl" id="ENSATET00000075246.1">
    <property type="protein sequence ID" value="ENSATEP00000073326.1"/>
    <property type="gene ID" value="ENSATEG00000009834.3"/>
</dbReference>
<feature type="compositionally biased region" description="Basic and acidic residues" evidence="8">
    <location>
        <begin position="286"/>
        <end position="300"/>
    </location>
</feature>
<evidence type="ECO:0000256" key="4">
    <source>
        <dbReference type="ARBA" id="ARBA00022989"/>
    </source>
</evidence>
<name>A0AAQ6IEZ9_ANATE</name>
<evidence type="ECO:0000256" key="2">
    <source>
        <dbReference type="ARBA" id="ARBA00022692"/>
    </source>
</evidence>
<dbReference type="GeneTree" id="ENSGT00940000160248"/>
<dbReference type="PROSITE" id="PS50835">
    <property type="entry name" value="IG_LIKE"/>
    <property type="match status" value="2"/>
</dbReference>
<evidence type="ECO:0000256" key="7">
    <source>
        <dbReference type="ARBA" id="ARBA00023319"/>
    </source>
</evidence>
<sequence>MINLLSCCSSLEVSIPVSEYEVARGGEIALTCSFIPARPNFDTMILTWEAFPDNTVDPMIVVASYFLNKPVDIAPAYEGRASLKNDMTKHVSTLHLTKVTMEDNRRYQCSVAIPNDKQGTQAATTSLLVLVAPSAPICKLQGTAEYWHNITLTCVSQEGSPQPVYEWKSYSVENSPRQFPPKTTEKDGSLSLFNISVETSGYFICTSTNRVGSASCNFTLAVMPNSMNIASTGIIIGAVVAGVLVIGIIIFCCCRKSSKKNKFAEGSPGDVEFYDKDAPETGEQYWDDKSNSETKPHNQDEDKDVVPQSNYAVTSAGHTFDDDQHSSISGKEKYNGKGSDIDSQRYQDDQYRGSRDRLDDQLDRNEQRERYGGSRDRLDDQRQRYGG</sequence>
<keyword evidence="7" id="KW-0393">Immunoglobulin domain</keyword>
<proteinExistence type="predicted"/>
<dbReference type="Proteomes" id="UP000265040">
    <property type="component" value="Chromosome 21"/>
</dbReference>
<keyword evidence="5 9" id="KW-0472">Membrane</keyword>
<comment type="subcellular location">
    <subcellularLocation>
        <location evidence="1">Membrane</location>
        <topology evidence="1">Single-pass type I membrane protein</topology>
    </subcellularLocation>
</comment>
<dbReference type="InterPro" id="IPR042474">
    <property type="entry name" value="A33"/>
</dbReference>
<keyword evidence="12" id="KW-1185">Reference proteome</keyword>
<evidence type="ECO:0000313" key="11">
    <source>
        <dbReference type="Ensembl" id="ENSATEP00000073326.1"/>
    </source>
</evidence>
<dbReference type="InterPro" id="IPR007110">
    <property type="entry name" value="Ig-like_dom"/>
</dbReference>
<reference evidence="11" key="2">
    <citation type="submission" date="2025-08" db="UniProtKB">
        <authorList>
            <consortium name="Ensembl"/>
        </authorList>
    </citation>
    <scope>IDENTIFICATION</scope>
</reference>
<evidence type="ECO:0000313" key="12">
    <source>
        <dbReference type="Proteomes" id="UP000265040"/>
    </source>
</evidence>
<dbReference type="Pfam" id="PF07686">
    <property type="entry name" value="V-set"/>
    <property type="match status" value="1"/>
</dbReference>
<keyword evidence="6" id="KW-1015">Disulfide bond</keyword>
<accession>A0AAQ6IEZ9</accession>
<reference evidence="11 12" key="1">
    <citation type="submission" date="2021-04" db="EMBL/GenBank/DDBJ databases">
        <authorList>
            <consortium name="Wellcome Sanger Institute Data Sharing"/>
        </authorList>
    </citation>
    <scope>NUCLEOTIDE SEQUENCE [LARGE SCALE GENOMIC DNA]</scope>
</reference>
<dbReference type="InterPro" id="IPR013783">
    <property type="entry name" value="Ig-like_fold"/>
</dbReference>
<evidence type="ECO:0000256" key="1">
    <source>
        <dbReference type="ARBA" id="ARBA00004479"/>
    </source>
</evidence>
<dbReference type="FunFam" id="2.60.40.10:FF:000095">
    <property type="entry name" value="immunoglobulin superfamily member 11 isoform X1"/>
    <property type="match status" value="1"/>
</dbReference>
<reference evidence="11" key="3">
    <citation type="submission" date="2025-09" db="UniProtKB">
        <authorList>
            <consortium name="Ensembl"/>
        </authorList>
    </citation>
    <scope>IDENTIFICATION</scope>
</reference>